<evidence type="ECO:0000256" key="1">
    <source>
        <dbReference type="SAM" id="MobiDB-lite"/>
    </source>
</evidence>
<gene>
    <name evidence="3" type="ORF">C2E20_4533</name>
</gene>
<feature type="region of interest" description="Disordered" evidence="1">
    <location>
        <begin position="1"/>
        <end position="53"/>
    </location>
</feature>
<sequence>MALPTAEEEEGWELVPKAGEPESDRASPPSGTPEKAQAPAPPRAGAKNEPARMERPPSLLEVLTAKLIYAVMCCLETAIKIKGTATQLARRVGMAGAALAHKAEQAVKPALAAASATAGERWRQPVANNLLELSGWAAVHARAAAGHVHSAVVWAKQAAGAAWHGLWQLVRTAAARPALARLRHRTAQRRRRALAAARKWSSAAADTIDPERKIQAALAGSRALPGSSLLLLAGGAGLLLTAGVLAVAVLVA</sequence>
<dbReference type="AlphaFoldDB" id="A0A2P6VDX6"/>
<dbReference type="EMBL" id="LHPF02000011">
    <property type="protein sequence ID" value="PSC72282.1"/>
    <property type="molecule type" value="Genomic_DNA"/>
</dbReference>
<comment type="caution">
    <text evidence="3">The sequence shown here is derived from an EMBL/GenBank/DDBJ whole genome shotgun (WGS) entry which is preliminary data.</text>
</comment>
<feature type="compositionally biased region" description="Acidic residues" evidence="1">
    <location>
        <begin position="1"/>
        <end position="12"/>
    </location>
</feature>
<name>A0A2P6VDX6_9CHLO</name>
<keyword evidence="2" id="KW-1133">Transmembrane helix</keyword>
<reference evidence="3 4" key="1">
    <citation type="journal article" date="2018" name="Plant J.">
        <title>Genome sequences of Chlorella sorokiniana UTEX 1602 and Micractinium conductrix SAG 241.80: implications to maltose excretion by a green alga.</title>
        <authorList>
            <person name="Arriola M.B."/>
            <person name="Velmurugan N."/>
            <person name="Zhang Y."/>
            <person name="Plunkett M.H."/>
            <person name="Hondzo H."/>
            <person name="Barney B.M."/>
        </authorList>
    </citation>
    <scope>NUCLEOTIDE SEQUENCE [LARGE SCALE GENOMIC DNA]</scope>
    <source>
        <strain evidence="3 4">SAG 241.80</strain>
    </source>
</reference>
<keyword evidence="4" id="KW-1185">Reference proteome</keyword>
<dbReference type="Proteomes" id="UP000239649">
    <property type="component" value="Unassembled WGS sequence"/>
</dbReference>
<feature type="transmembrane region" description="Helical" evidence="2">
    <location>
        <begin position="229"/>
        <end position="251"/>
    </location>
</feature>
<proteinExistence type="predicted"/>
<evidence type="ECO:0000256" key="2">
    <source>
        <dbReference type="SAM" id="Phobius"/>
    </source>
</evidence>
<keyword evidence="2" id="KW-0472">Membrane</keyword>
<organism evidence="3 4">
    <name type="scientific">Micractinium conductrix</name>
    <dbReference type="NCBI Taxonomy" id="554055"/>
    <lineage>
        <taxon>Eukaryota</taxon>
        <taxon>Viridiplantae</taxon>
        <taxon>Chlorophyta</taxon>
        <taxon>core chlorophytes</taxon>
        <taxon>Trebouxiophyceae</taxon>
        <taxon>Chlorellales</taxon>
        <taxon>Chlorellaceae</taxon>
        <taxon>Chlorella clade</taxon>
        <taxon>Micractinium</taxon>
    </lineage>
</organism>
<accession>A0A2P6VDX6</accession>
<evidence type="ECO:0000313" key="4">
    <source>
        <dbReference type="Proteomes" id="UP000239649"/>
    </source>
</evidence>
<evidence type="ECO:0000313" key="3">
    <source>
        <dbReference type="EMBL" id="PSC72282.1"/>
    </source>
</evidence>
<keyword evidence="2" id="KW-0812">Transmembrane</keyword>
<protein>
    <submittedName>
        <fullName evidence="3">Uncharacterized protein</fullName>
    </submittedName>
</protein>